<accession>A0A6A4L6G8</accession>
<evidence type="ECO:0000313" key="1">
    <source>
        <dbReference type="EMBL" id="KAE9453880.1"/>
    </source>
</evidence>
<dbReference type="AlphaFoldDB" id="A0A6A4L6G8"/>
<feature type="non-terminal residue" evidence="1">
    <location>
        <position position="1"/>
    </location>
</feature>
<dbReference type="EMBL" id="QEFC01002158">
    <property type="protein sequence ID" value="KAE9453880.1"/>
    <property type="molecule type" value="Genomic_DNA"/>
</dbReference>
<dbReference type="OrthoDB" id="4217619at2759"/>
<dbReference type="Proteomes" id="UP000428333">
    <property type="component" value="Linkage Group LG08"/>
</dbReference>
<sequence length="161" mass="17783">GTSLCKSTLLLPWMQNTQHFRTLIHLTGSLQSGNTLKVPAYVEGNSPSRKLFRDLVLRPRQTPKFHKVLKGEAAVRCLIRPAAASVRGSLVCLAFLQDGEASVLTSGTVVRSDGIVATSTDCLRHLKGTKFKVTYGRKILNSSFSLNLRHFGEVELKLRLH</sequence>
<evidence type="ECO:0000313" key="2">
    <source>
        <dbReference type="Proteomes" id="UP000428333"/>
    </source>
</evidence>
<comment type="caution">
    <text evidence="1">The sequence shown here is derived from an EMBL/GenBank/DDBJ whole genome shotgun (WGS) entry which is preliminary data.</text>
</comment>
<keyword evidence="2" id="KW-1185">Reference proteome</keyword>
<organism evidence="1 2">
    <name type="scientific">Rhododendron williamsianum</name>
    <dbReference type="NCBI Taxonomy" id="262921"/>
    <lineage>
        <taxon>Eukaryota</taxon>
        <taxon>Viridiplantae</taxon>
        <taxon>Streptophyta</taxon>
        <taxon>Embryophyta</taxon>
        <taxon>Tracheophyta</taxon>
        <taxon>Spermatophyta</taxon>
        <taxon>Magnoliopsida</taxon>
        <taxon>eudicotyledons</taxon>
        <taxon>Gunneridae</taxon>
        <taxon>Pentapetalae</taxon>
        <taxon>asterids</taxon>
        <taxon>Ericales</taxon>
        <taxon>Ericaceae</taxon>
        <taxon>Ericoideae</taxon>
        <taxon>Rhodoreae</taxon>
        <taxon>Rhododendron</taxon>
    </lineage>
</organism>
<proteinExistence type="predicted"/>
<gene>
    <name evidence="1" type="ORF">C3L33_14226</name>
</gene>
<reference evidence="1 2" key="1">
    <citation type="journal article" date="2019" name="Genome Biol. Evol.">
        <title>The Rhododendron genome and chromosomal organization provide insight into shared whole-genome duplications across the heath family (Ericaceae).</title>
        <authorList>
            <person name="Soza V.L."/>
            <person name="Lindsley D."/>
            <person name="Waalkes A."/>
            <person name="Ramage E."/>
            <person name="Patwardhan R.P."/>
            <person name="Burton J.N."/>
            <person name="Adey A."/>
            <person name="Kumar A."/>
            <person name="Qiu R."/>
            <person name="Shendure J."/>
            <person name="Hall B."/>
        </authorList>
    </citation>
    <scope>NUCLEOTIDE SEQUENCE [LARGE SCALE GENOMIC DNA]</scope>
    <source>
        <strain evidence="1">RSF 1966-606</strain>
    </source>
</reference>
<protein>
    <submittedName>
        <fullName evidence="1">Uncharacterized protein</fullName>
    </submittedName>
</protein>
<name>A0A6A4L6G8_9ERIC</name>